<evidence type="ECO:0000256" key="2">
    <source>
        <dbReference type="ARBA" id="ARBA00004496"/>
    </source>
</evidence>
<feature type="domain" description="Trigger factor ribosome-binding bacterial" evidence="10">
    <location>
        <begin position="2"/>
        <end position="144"/>
    </location>
</feature>
<dbReference type="SUPFAM" id="SSF102735">
    <property type="entry name" value="Trigger factor ribosome-binding domain"/>
    <property type="match status" value="1"/>
</dbReference>
<dbReference type="PANTHER" id="PTHR30560">
    <property type="entry name" value="TRIGGER FACTOR CHAPERONE AND PEPTIDYL-PROLYL CIS/TRANS ISOMERASE"/>
    <property type="match status" value="1"/>
</dbReference>
<dbReference type="InterPro" id="IPR027304">
    <property type="entry name" value="Trigger_fact/SurA_dom_sf"/>
</dbReference>
<evidence type="ECO:0000256" key="7">
    <source>
        <dbReference type="ARBA" id="ARBA00023186"/>
    </source>
</evidence>
<dbReference type="InterPro" id="IPR008880">
    <property type="entry name" value="Trigger_fac_C"/>
</dbReference>
<dbReference type="EC" id="5.2.1.8" evidence="4"/>
<dbReference type="GO" id="GO:0015031">
    <property type="term" value="P:protein transport"/>
    <property type="evidence" value="ECO:0007669"/>
    <property type="project" value="InterPro"/>
</dbReference>
<evidence type="ECO:0000259" key="11">
    <source>
        <dbReference type="Pfam" id="PF05698"/>
    </source>
</evidence>
<accession>A0A1F8FSC2</accession>
<dbReference type="Gene3D" id="1.10.3120.10">
    <property type="entry name" value="Trigger factor, C-terminal domain"/>
    <property type="match status" value="1"/>
</dbReference>
<feature type="domain" description="Trigger factor C-terminal" evidence="11">
    <location>
        <begin position="164"/>
        <end position="317"/>
    </location>
</feature>
<dbReference type="GO" id="GO:0044183">
    <property type="term" value="F:protein folding chaperone"/>
    <property type="evidence" value="ECO:0007669"/>
    <property type="project" value="TreeGrafter"/>
</dbReference>
<keyword evidence="8" id="KW-0413">Isomerase</keyword>
<evidence type="ECO:0000256" key="9">
    <source>
        <dbReference type="ARBA" id="ARBA00029986"/>
    </source>
</evidence>
<comment type="subcellular location">
    <subcellularLocation>
        <location evidence="2">Cytoplasm</location>
    </subcellularLocation>
</comment>
<evidence type="ECO:0000256" key="6">
    <source>
        <dbReference type="ARBA" id="ARBA00023110"/>
    </source>
</evidence>
<gene>
    <name evidence="12" type="ORF">A3C81_00100</name>
</gene>
<comment type="caution">
    <text evidence="12">The sequence shown here is derived from an EMBL/GenBank/DDBJ whole genome shotgun (WGS) entry which is preliminary data.</text>
</comment>
<dbReference type="AlphaFoldDB" id="A0A1F8FSC2"/>
<dbReference type="InterPro" id="IPR036611">
    <property type="entry name" value="Trigger_fac_ribosome-bd_sf"/>
</dbReference>
<comment type="catalytic activity">
    <reaction evidence="1">
        <text>[protein]-peptidylproline (omega=180) = [protein]-peptidylproline (omega=0)</text>
        <dbReference type="Rhea" id="RHEA:16237"/>
        <dbReference type="Rhea" id="RHEA-COMP:10747"/>
        <dbReference type="Rhea" id="RHEA-COMP:10748"/>
        <dbReference type="ChEBI" id="CHEBI:83833"/>
        <dbReference type="ChEBI" id="CHEBI:83834"/>
        <dbReference type="EC" id="5.2.1.8"/>
    </reaction>
</comment>
<dbReference type="GO" id="GO:0003755">
    <property type="term" value="F:peptidyl-prolyl cis-trans isomerase activity"/>
    <property type="evidence" value="ECO:0007669"/>
    <property type="project" value="UniProtKB-KW"/>
</dbReference>
<dbReference type="EMBL" id="MGJY01000024">
    <property type="protein sequence ID" value="OGN15915.1"/>
    <property type="molecule type" value="Genomic_DNA"/>
</dbReference>
<evidence type="ECO:0000256" key="4">
    <source>
        <dbReference type="ARBA" id="ARBA00013194"/>
    </source>
</evidence>
<dbReference type="Pfam" id="PF05697">
    <property type="entry name" value="Trigger_N"/>
    <property type="match status" value="1"/>
</dbReference>
<evidence type="ECO:0000259" key="10">
    <source>
        <dbReference type="Pfam" id="PF05697"/>
    </source>
</evidence>
<dbReference type="Pfam" id="PF05698">
    <property type="entry name" value="Trigger_C"/>
    <property type="match status" value="1"/>
</dbReference>
<comment type="similarity">
    <text evidence="3">Belongs to the FKBP-type PPIase family. Tig subfamily.</text>
</comment>
<protein>
    <recommendedName>
        <fullName evidence="5">Trigger factor</fullName>
        <ecNumber evidence="4">5.2.1.8</ecNumber>
    </recommendedName>
    <alternativeName>
        <fullName evidence="9">PPIase</fullName>
    </alternativeName>
</protein>
<keyword evidence="6" id="KW-0697">Rotamase</keyword>
<dbReference type="GO" id="GO:0005737">
    <property type="term" value="C:cytoplasm"/>
    <property type="evidence" value="ECO:0007669"/>
    <property type="project" value="UniProtKB-SubCell"/>
</dbReference>
<dbReference type="GO" id="GO:0051083">
    <property type="term" value="P:'de novo' cotranslational protein folding"/>
    <property type="evidence" value="ECO:0007669"/>
    <property type="project" value="TreeGrafter"/>
</dbReference>
<evidence type="ECO:0000313" key="12">
    <source>
        <dbReference type="EMBL" id="OGN15915.1"/>
    </source>
</evidence>
<evidence type="ECO:0000256" key="3">
    <source>
        <dbReference type="ARBA" id="ARBA00005464"/>
    </source>
</evidence>
<dbReference type="PANTHER" id="PTHR30560:SF3">
    <property type="entry name" value="TRIGGER FACTOR-LIKE PROTEIN TIG, CHLOROPLASTIC"/>
    <property type="match status" value="1"/>
</dbReference>
<evidence type="ECO:0000256" key="8">
    <source>
        <dbReference type="ARBA" id="ARBA00023235"/>
    </source>
</evidence>
<dbReference type="SUPFAM" id="SSF109998">
    <property type="entry name" value="Triger factor/SurA peptide-binding domain-like"/>
    <property type="match status" value="1"/>
</dbReference>
<dbReference type="InterPro" id="IPR037041">
    <property type="entry name" value="Trigger_fac_C_sf"/>
</dbReference>
<evidence type="ECO:0000313" key="13">
    <source>
        <dbReference type="Proteomes" id="UP000177796"/>
    </source>
</evidence>
<reference evidence="12 13" key="1">
    <citation type="journal article" date="2016" name="Nat. Commun.">
        <title>Thousands of microbial genomes shed light on interconnected biogeochemical processes in an aquifer system.</title>
        <authorList>
            <person name="Anantharaman K."/>
            <person name="Brown C.T."/>
            <person name="Hug L.A."/>
            <person name="Sharon I."/>
            <person name="Castelle C.J."/>
            <person name="Probst A.J."/>
            <person name="Thomas B.C."/>
            <person name="Singh A."/>
            <person name="Wilkins M.J."/>
            <person name="Karaoz U."/>
            <person name="Brodie E.L."/>
            <person name="Williams K.H."/>
            <person name="Hubbard S.S."/>
            <person name="Banfield J.F."/>
        </authorList>
    </citation>
    <scope>NUCLEOTIDE SEQUENCE [LARGE SCALE GENOMIC DNA]</scope>
</reference>
<proteinExistence type="inferred from homology"/>
<dbReference type="GO" id="GO:0043335">
    <property type="term" value="P:protein unfolding"/>
    <property type="evidence" value="ECO:0007669"/>
    <property type="project" value="TreeGrafter"/>
</dbReference>
<sequence>MIEVKKLPESKVEITAEISADEFNHAFVEAIREAQKNLELPGFRKGMVPEKQVIAHIGEENLLVDAAKRALNKHWDHLIKEANIEPMGRPDVSLTKIAKGNPLGFKIIVSVLEEITLPDYKAIAKETISTHLPNIEVTDEEVSKIFDYIKQNNKNLPPDADEKKLKDAISQNIRFEKETKERDKRRVTVLEAIAKKSSVIVPDVVVDAELEKMLEELQTSLKQMGLTWEQYLSQIKKTEAELRIAWRADAQKRATFGLVLREIMKKENINPPDEIAHSKTEEMLRAMSEEERNKTSRERVSDYVRGRLLHEMVFDLLEKG</sequence>
<evidence type="ECO:0000256" key="5">
    <source>
        <dbReference type="ARBA" id="ARBA00016902"/>
    </source>
</evidence>
<dbReference type="InterPro" id="IPR008881">
    <property type="entry name" value="Trigger_fac_ribosome-bd_bac"/>
</dbReference>
<name>A0A1F8FSC2_9BACT</name>
<dbReference type="Proteomes" id="UP000177796">
    <property type="component" value="Unassembled WGS sequence"/>
</dbReference>
<organism evidence="12 13">
    <name type="scientific">Candidatus Yanofskybacteria bacterium RIFCSPHIGHO2_02_FULL_46_19</name>
    <dbReference type="NCBI Taxonomy" id="1802684"/>
    <lineage>
        <taxon>Bacteria</taxon>
        <taxon>Candidatus Yanofskyibacteriota</taxon>
    </lineage>
</organism>
<dbReference type="Gene3D" id="3.30.70.1050">
    <property type="entry name" value="Trigger factor ribosome-binding domain"/>
    <property type="match status" value="1"/>
</dbReference>
<keyword evidence="7" id="KW-0143">Chaperone</keyword>
<dbReference type="GO" id="GO:0043022">
    <property type="term" value="F:ribosome binding"/>
    <property type="evidence" value="ECO:0007669"/>
    <property type="project" value="TreeGrafter"/>
</dbReference>
<evidence type="ECO:0000256" key="1">
    <source>
        <dbReference type="ARBA" id="ARBA00000971"/>
    </source>
</evidence>
<dbReference type="InterPro" id="IPR005215">
    <property type="entry name" value="Trig_fac"/>
</dbReference>